<dbReference type="SUPFAM" id="SSF53335">
    <property type="entry name" value="S-adenosyl-L-methionine-dependent methyltransferases"/>
    <property type="match status" value="1"/>
</dbReference>
<evidence type="ECO:0000313" key="2">
    <source>
        <dbReference type="EMBL" id="APU13182.1"/>
    </source>
</evidence>
<dbReference type="EMBL" id="CP016076">
    <property type="protein sequence ID" value="APU13182.1"/>
    <property type="molecule type" value="Genomic_DNA"/>
</dbReference>
<dbReference type="Proteomes" id="UP000185511">
    <property type="component" value="Chromosome"/>
</dbReference>
<dbReference type="InterPro" id="IPR029063">
    <property type="entry name" value="SAM-dependent_MTases_sf"/>
</dbReference>
<dbReference type="KEGG" id="acad:UA74_05530"/>
<name>A0AAC9L8S2_9PSEU</name>
<dbReference type="CDD" id="cd02440">
    <property type="entry name" value="AdoMet_MTases"/>
    <property type="match status" value="1"/>
</dbReference>
<organism evidence="2 3">
    <name type="scientific">Actinoalloteichus fjordicus</name>
    <dbReference type="NCBI Taxonomy" id="1612552"/>
    <lineage>
        <taxon>Bacteria</taxon>
        <taxon>Bacillati</taxon>
        <taxon>Actinomycetota</taxon>
        <taxon>Actinomycetes</taxon>
        <taxon>Pseudonocardiales</taxon>
        <taxon>Pseudonocardiaceae</taxon>
        <taxon>Actinoalloteichus</taxon>
    </lineage>
</organism>
<accession>A0AAC9L8S2</accession>
<proteinExistence type="predicted"/>
<keyword evidence="2" id="KW-0808">Transferase</keyword>
<sequence length="210" mass="23151">MTPGRRRSDRLVACWDGLAAGYDRRSATVEQKYLGDSRPWVCGRALGATLEIAVGTGLNFPHYPAEVELTGIEWSPAMLDIARRRAESAGRRTDLRVADATRLPFPPDSFDTVVSTFAMCCIPDHRLALAEAVRVLRPGGRLLLADHVAASAWPLRLLQHLVELVSIPTQGEHYTRRPVRDLGALGLTVVETRRTTFGAIERVHAHKPAD</sequence>
<evidence type="ECO:0000259" key="1">
    <source>
        <dbReference type="Pfam" id="PF08241"/>
    </source>
</evidence>
<dbReference type="AlphaFoldDB" id="A0AAC9L8S2"/>
<reference evidence="3" key="1">
    <citation type="submission" date="2016-06" db="EMBL/GenBank/DDBJ databases">
        <title>Complete genome sequence of Actinoalloteichus fjordicus DSM 46855 (=ADI127-17), type strain of the new species Actinoalloteichus fjordicus.</title>
        <authorList>
            <person name="Ruckert C."/>
            <person name="Nouioui I."/>
            <person name="Willmese J."/>
            <person name="van Wezel G."/>
            <person name="Klenk H.-P."/>
            <person name="Kalinowski J."/>
            <person name="Zotchev S.B."/>
        </authorList>
    </citation>
    <scope>NUCLEOTIDE SEQUENCE [LARGE SCALE GENOMIC DNA]</scope>
    <source>
        <strain evidence="3">ADI127-7</strain>
    </source>
</reference>
<evidence type="ECO:0000313" key="3">
    <source>
        <dbReference type="Proteomes" id="UP000185511"/>
    </source>
</evidence>
<protein>
    <submittedName>
        <fullName evidence="2">Methyltransferase family protein</fullName>
    </submittedName>
</protein>
<dbReference type="Gene3D" id="3.40.50.150">
    <property type="entry name" value="Vaccinia Virus protein VP39"/>
    <property type="match status" value="1"/>
</dbReference>
<feature type="domain" description="Methyltransferase type 11" evidence="1">
    <location>
        <begin position="50"/>
        <end position="143"/>
    </location>
</feature>
<gene>
    <name evidence="2" type="ORF">UA74_05530</name>
</gene>
<dbReference type="GO" id="GO:0008757">
    <property type="term" value="F:S-adenosylmethionine-dependent methyltransferase activity"/>
    <property type="evidence" value="ECO:0007669"/>
    <property type="project" value="InterPro"/>
</dbReference>
<dbReference type="InterPro" id="IPR013216">
    <property type="entry name" value="Methyltransf_11"/>
</dbReference>
<keyword evidence="2" id="KW-0489">Methyltransferase</keyword>
<dbReference type="Pfam" id="PF08241">
    <property type="entry name" value="Methyltransf_11"/>
    <property type="match status" value="1"/>
</dbReference>
<dbReference type="PANTHER" id="PTHR42912">
    <property type="entry name" value="METHYLTRANSFERASE"/>
    <property type="match status" value="1"/>
</dbReference>
<dbReference type="InterPro" id="IPR050508">
    <property type="entry name" value="Methyltransf_Superfamily"/>
</dbReference>
<keyword evidence="3" id="KW-1185">Reference proteome</keyword>
<dbReference type="GO" id="GO:0032259">
    <property type="term" value="P:methylation"/>
    <property type="evidence" value="ECO:0007669"/>
    <property type="project" value="UniProtKB-KW"/>
</dbReference>